<reference evidence="2" key="1">
    <citation type="thesis" date="2020" institute="ProQuest LLC" country="789 East Eisenhower Parkway, Ann Arbor, MI, USA">
        <title>Comparative Genomics and Chromosome Evolution.</title>
        <authorList>
            <person name="Mudd A.B."/>
        </authorList>
    </citation>
    <scope>NUCLEOTIDE SEQUENCE</scope>
    <source>
        <strain evidence="2">1538</strain>
        <tissue evidence="2">Blood</tissue>
    </source>
</reference>
<dbReference type="GO" id="GO:0020037">
    <property type="term" value="F:heme binding"/>
    <property type="evidence" value="ECO:0007669"/>
    <property type="project" value="InterPro"/>
</dbReference>
<evidence type="ECO:0008006" key="4">
    <source>
        <dbReference type="Google" id="ProtNLM"/>
    </source>
</evidence>
<dbReference type="AlphaFoldDB" id="A0AAV2ZQH9"/>
<gene>
    <name evidence="2" type="ORF">GDO54_017369</name>
</gene>
<protein>
    <recommendedName>
        <fullName evidence="4">Cytochrome P450</fullName>
    </recommendedName>
</protein>
<name>A0AAV2ZQH9_PYXAD</name>
<evidence type="ECO:0000256" key="1">
    <source>
        <dbReference type="SAM" id="Phobius"/>
    </source>
</evidence>
<dbReference type="EMBL" id="DYDO01000007">
    <property type="protein sequence ID" value="DBA20609.1"/>
    <property type="molecule type" value="Genomic_DNA"/>
</dbReference>
<sequence length="90" mass="10423">MEITALATLILILLFSCMFIYSTWDKMYRKPNLPPGPTPLPLIGNLLHIKRGGLVESLDQADCLERLFWYGKDILRIFRIILYCTGQEHL</sequence>
<dbReference type="GO" id="GO:0016705">
    <property type="term" value="F:oxidoreductase activity, acting on paired donors, with incorporation or reduction of molecular oxygen"/>
    <property type="evidence" value="ECO:0007669"/>
    <property type="project" value="InterPro"/>
</dbReference>
<dbReference type="SUPFAM" id="SSF48264">
    <property type="entry name" value="Cytochrome P450"/>
    <property type="match status" value="1"/>
</dbReference>
<proteinExistence type="predicted"/>
<keyword evidence="1" id="KW-0472">Membrane</keyword>
<dbReference type="Proteomes" id="UP001181693">
    <property type="component" value="Unassembled WGS sequence"/>
</dbReference>
<dbReference type="GO" id="GO:0004497">
    <property type="term" value="F:monooxygenase activity"/>
    <property type="evidence" value="ECO:0007669"/>
    <property type="project" value="InterPro"/>
</dbReference>
<feature type="transmembrane region" description="Helical" evidence="1">
    <location>
        <begin position="6"/>
        <end position="24"/>
    </location>
</feature>
<evidence type="ECO:0000313" key="2">
    <source>
        <dbReference type="EMBL" id="DBA20609.1"/>
    </source>
</evidence>
<comment type="caution">
    <text evidence="2">The sequence shown here is derived from an EMBL/GenBank/DDBJ whole genome shotgun (WGS) entry which is preliminary data.</text>
</comment>
<dbReference type="InterPro" id="IPR036396">
    <property type="entry name" value="Cyt_P450_sf"/>
</dbReference>
<organism evidence="2 3">
    <name type="scientific">Pyxicephalus adspersus</name>
    <name type="common">African bullfrog</name>
    <dbReference type="NCBI Taxonomy" id="30357"/>
    <lineage>
        <taxon>Eukaryota</taxon>
        <taxon>Metazoa</taxon>
        <taxon>Chordata</taxon>
        <taxon>Craniata</taxon>
        <taxon>Vertebrata</taxon>
        <taxon>Euteleostomi</taxon>
        <taxon>Amphibia</taxon>
        <taxon>Batrachia</taxon>
        <taxon>Anura</taxon>
        <taxon>Neobatrachia</taxon>
        <taxon>Ranoidea</taxon>
        <taxon>Pyxicephalidae</taxon>
        <taxon>Pyxicephalinae</taxon>
        <taxon>Pyxicephalus</taxon>
    </lineage>
</organism>
<keyword evidence="1" id="KW-0812">Transmembrane</keyword>
<keyword evidence="3" id="KW-1185">Reference proteome</keyword>
<accession>A0AAV2ZQH9</accession>
<evidence type="ECO:0000313" key="3">
    <source>
        <dbReference type="Proteomes" id="UP001181693"/>
    </source>
</evidence>
<keyword evidence="1" id="KW-1133">Transmembrane helix</keyword>
<dbReference type="GO" id="GO:0005506">
    <property type="term" value="F:iron ion binding"/>
    <property type="evidence" value="ECO:0007669"/>
    <property type="project" value="InterPro"/>
</dbReference>